<dbReference type="EMBL" id="KN833005">
    <property type="protein sequence ID" value="KIM80277.1"/>
    <property type="molecule type" value="Genomic_DNA"/>
</dbReference>
<proteinExistence type="predicted"/>
<dbReference type="AlphaFoldDB" id="A0A0C3BSG6"/>
<dbReference type="Proteomes" id="UP000054166">
    <property type="component" value="Unassembled WGS sequence"/>
</dbReference>
<keyword evidence="2" id="KW-1185">Reference proteome</keyword>
<name>A0A0C3BSG6_PILCF</name>
<sequence>MCASVQGPVSGPSVVTVIPLLDSRICPHLLLSEHSEHLTNMTRQRKKVADTIVRSFDCALHRWLHYTHEGMLETGYHLEVETSKLRVERNVMLTHKTVRIIQTRTKYRLEFPPAKPSILPLASTQTCQLAPVWHTSSSSLRRKNPAA</sequence>
<organism evidence="1 2">
    <name type="scientific">Piloderma croceum (strain F 1598)</name>
    <dbReference type="NCBI Taxonomy" id="765440"/>
    <lineage>
        <taxon>Eukaryota</taxon>
        <taxon>Fungi</taxon>
        <taxon>Dikarya</taxon>
        <taxon>Basidiomycota</taxon>
        <taxon>Agaricomycotina</taxon>
        <taxon>Agaricomycetes</taxon>
        <taxon>Agaricomycetidae</taxon>
        <taxon>Atheliales</taxon>
        <taxon>Atheliaceae</taxon>
        <taxon>Piloderma</taxon>
    </lineage>
</organism>
<dbReference type="HOGENOM" id="CLU_1768805_0_0_1"/>
<reference evidence="1 2" key="1">
    <citation type="submission" date="2014-04" db="EMBL/GenBank/DDBJ databases">
        <authorList>
            <consortium name="DOE Joint Genome Institute"/>
            <person name="Kuo A."/>
            <person name="Tarkka M."/>
            <person name="Buscot F."/>
            <person name="Kohler A."/>
            <person name="Nagy L.G."/>
            <person name="Floudas D."/>
            <person name="Copeland A."/>
            <person name="Barry K.W."/>
            <person name="Cichocki N."/>
            <person name="Veneault-Fourrey C."/>
            <person name="LaButti K."/>
            <person name="Lindquist E.A."/>
            <person name="Lipzen A."/>
            <person name="Lundell T."/>
            <person name="Morin E."/>
            <person name="Murat C."/>
            <person name="Sun H."/>
            <person name="Tunlid A."/>
            <person name="Henrissat B."/>
            <person name="Grigoriev I.V."/>
            <person name="Hibbett D.S."/>
            <person name="Martin F."/>
            <person name="Nordberg H.P."/>
            <person name="Cantor M.N."/>
            <person name="Hua S.X."/>
        </authorList>
    </citation>
    <scope>NUCLEOTIDE SEQUENCE [LARGE SCALE GENOMIC DNA]</scope>
    <source>
        <strain evidence="1 2">F 1598</strain>
    </source>
</reference>
<evidence type="ECO:0000313" key="2">
    <source>
        <dbReference type="Proteomes" id="UP000054166"/>
    </source>
</evidence>
<reference evidence="2" key="2">
    <citation type="submission" date="2015-01" db="EMBL/GenBank/DDBJ databases">
        <title>Evolutionary Origins and Diversification of the Mycorrhizal Mutualists.</title>
        <authorList>
            <consortium name="DOE Joint Genome Institute"/>
            <consortium name="Mycorrhizal Genomics Consortium"/>
            <person name="Kohler A."/>
            <person name="Kuo A."/>
            <person name="Nagy L.G."/>
            <person name="Floudas D."/>
            <person name="Copeland A."/>
            <person name="Barry K.W."/>
            <person name="Cichocki N."/>
            <person name="Veneault-Fourrey C."/>
            <person name="LaButti K."/>
            <person name="Lindquist E.A."/>
            <person name="Lipzen A."/>
            <person name="Lundell T."/>
            <person name="Morin E."/>
            <person name="Murat C."/>
            <person name="Riley R."/>
            <person name="Ohm R."/>
            <person name="Sun H."/>
            <person name="Tunlid A."/>
            <person name="Henrissat B."/>
            <person name="Grigoriev I.V."/>
            <person name="Hibbett D.S."/>
            <person name="Martin F."/>
        </authorList>
    </citation>
    <scope>NUCLEOTIDE SEQUENCE [LARGE SCALE GENOMIC DNA]</scope>
    <source>
        <strain evidence="2">F 1598</strain>
    </source>
</reference>
<dbReference type="InParanoid" id="A0A0C3BSG6"/>
<accession>A0A0C3BSG6</accession>
<evidence type="ECO:0000313" key="1">
    <source>
        <dbReference type="EMBL" id="KIM80277.1"/>
    </source>
</evidence>
<protein>
    <submittedName>
        <fullName evidence="1">Uncharacterized protein</fullName>
    </submittedName>
</protein>
<gene>
    <name evidence="1" type="ORF">PILCRDRAFT_540153</name>
</gene>